<evidence type="ECO:0000256" key="1">
    <source>
        <dbReference type="ARBA" id="ARBA00004141"/>
    </source>
</evidence>
<dbReference type="PANTHER" id="PTHR42948">
    <property type="entry name" value="TRANSPORTER"/>
    <property type="match status" value="1"/>
</dbReference>
<evidence type="ECO:0000256" key="2">
    <source>
        <dbReference type="ARBA" id="ARBA00022448"/>
    </source>
</evidence>
<dbReference type="InterPro" id="IPR000175">
    <property type="entry name" value="Na/ntran_symport"/>
</dbReference>
<evidence type="ECO:0000256" key="5">
    <source>
        <dbReference type="ARBA" id="ARBA00023136"/>
    </source>
</evidence>
<dbReference type="Proteomes" id="UP000955338">
    <property type="component" value="Chromosome"/>
</dbReference>
<protein>
    <submittedName>
        <fullName evidence="6">Sodium-dependent transporter</fullName>
    </submittedName>
</protein>
<name>A0A8E3MHB4_9PAST</name>
<evidence type="ECO:0000256" key="3">
    <source>
        <dbReference type="ARBA" id="ARBA00022692"/>
    </source>
</evidence>
<evidence type="ECO:0000313" key="7">
    <source>
        <dbReference type="Proteomes" id="UP000955338"/>
    </source>
</evidence>
<dbReference type="NCBIfam" id="NF037979">
    <property type="entry name" value="Na_transp"/>
    <property type="match status" value="1"/>
</dbReference>
<proteinExistence type="predicted"/>
<dbReference type="AlphaFoldDB" id="A0A8E3MHB4"/>
<sequence length="443" mass="48156">MSRSQWGSRIGFILASAGSAIGLGAIWKFPYVTATQGGGAFLFIYLVISLTIGLILMSTEMALGRTAHAGPIGAFRRLGGKAWASIGIMSVVVAFLILSFYSVVGGWTVAYLVKSITGSLVTSTDSTLNQAQFTNFITDDYSPIFYHFIFAFLTLFTVMSGVEKGIERMAKYLMPLLLLLILVLIARVITLPGAEEGIRFFLTPDFSKVTSNTWLEALGLAFFSLSLGLGAMITYGSYVGPETKLLNSSAWVIILTLITCILAGLMVLPAMSAFGFKAEAGPGLTFITMPAVFASMPFSALFSSLFFALLLVAALTSSISLLEVLVSFFIDEFKMRRVKAGILSFILFFLVGAVASLSLGSWSEYTIFGYNFFDALDKLTQNILMPLGEICLAIFVAWFSWKPIKISLAGHNNHSLGFKLFYFGLAVIVPIVIFTIFWSGLFN</sequence>
<keyword evidence="4" id="KW-1133">Transmembrane helix</keyword>
<dbReference type="InterPro" id="IPR037272">
    <property type="entry name" value="SNS_sf"/>
</dbReference>
<dbReference type="InterPro" id="IPR047218">
    <property type="entry name" value="YocR/YhdH-like"/>
</dbReference>
<dbReference type="RefSeq" id="WP_261920274.1">
    <property type="nucleotide sequence ID" value="NZ_CP022011.1"/>
</dbReference>
<dbReference type="CDD" id="cd10336">
    <property type="entry name" value="SLC6sbd_Tyt1-Like"/>
    <property type="match status" value="1"/>
</dbReference>
<comment type="subcellular location">
    <subcellularLocation>
        <location evidence="1">Membrane</location>
        <topology evidence="1">Multi-pass membrane protein</topology>
    </subcellularLocation>
</comment>
<reference evidence="6" key="1">
    <citation type="submission" date="2017-06" db="EMBL/GenBank/DDBJ databases">
        <title>Genome sequencing of pathogenic and non-pathogenic strains within Bisgaard taxon 40.</title>
        <authorList>
            <person name="Ladner J.T."/>
            <person name="Lovett S.P."/>
            <person name="Koroleva G."/>
            <person name="Lorch J.M."/>
        </authorList>
    </citation>
    <scope>NUCLEOTIDE SEQUENCE</scope>
    <source>
        <strain evidence="6">27576-1-I1</strain>
    </source>
</reference>
<evidence type="ECO:0000256" key="4">
    <source>
        <dbReference type="ARBA" id="ARBA00022989"/>
    </source>
</evidence>
<keyword evidence="7" id="KW-1185">Reference proteome</keyword>
<dbReference type="GO" id="GO:0016020">
    <property type="term" value="C:membrane"/>
    <property type="evidence" value="ECO:0007669"/>
    <property type="project" value="UniProtKB-SubCell"/>
</dbReference>
<evidence type="ECO:0000313" key="6">
    <source>
        <dbReference type="EMBL" id="QDJ15210.1"/>
    </source>
</evidence>
<dbReference type="Pfam" id="PF00209">
    <property type="entry name" value="SNF"/>
    <property type="match status" value="2"/>
</dbReference>
<keyword evidence="5" id="KW-0472">Membrane</keyword>
<organism evidence="6 7">
    <name type="scientific">Mergibacter septicus</name>
    <dbReference type="NCBI Taxonomy" id="221402"/>
    <lineage>
        <taxon>Bacteria</taxon>
        <taxon>Pseudomonadati</taxon>
        <taxon>Pseudomonadota</taxon>
        <taxon>Gammaproteobacteria</taxon>
        <taxon>Pasteurellales</taxon>
        <taxon>Pasteurellaceae</taxon>
        <taxon>Mergibacter</taxon>
    </lineage>
</organism>
<dbReference type="PANTHER" id="PTHR42948:SF1">
    <property type="entry name" value="TRANSPORTER"/>
    <property type="match status" value="1"/>
</dbReference>
<gene>
    <name evidence="6" type="ORF">CEP48_07080</name>
</gene>
<dbReference type="SUPFAM" id="SSF161070">
    <property type="entry name" value="SNF-like"/>
    <property type="match status" value="1"/>
</dbReference>
<dbReference type="EMBL" id="CP022011">
    <property type="protein sequence ID" value="QDJ15210.1"/>
    <property type="molecule type" value="Genomic_DNA"/>
</dbReference>
<keyword evidence="3" id="KW-0812">Transmembrane</keyword>
<accession>A0A8E3MHB4</accession>
<dbReference type="PRINTS" id="PR00176">
    <property type="entry name" value="NANEUSMPORT"/>
</dbReference>
<keyword evidence="2" id="KW-0813">Transport</keyword>
<dbReference type="PROSITE" id="PS50267">
    <property type="entry name" value="NA_NEUROTRAN_SYMP_3"/>
    <property type="match status" value="1"/>
</dbReference>